<organism evidence="7 8">
    <name type="scientific">Raphanus sativus</name>
    <name type="common">Radish</name>
    <name type="synonym">Raphanus raphanistrum var. sativus</name>
    <dbReference type="NCBI Taxonomy" id="3726"/>
    <lineage>
        <taxon>Eukaryota</taxon>
        <taxon>Viridiplantae</taxon>
        <taxon>Streptophyta</taxon>
        <taxon>Embryophyta</taxon>
        <taxon>Tracheophyta</taxon>
        <taxon>Spermatophyta</taxon>
        <taxon>Magnoliopsida</taxon>
        <taxon>eudicotyledons</taxon>
        <taxon>Gunneridae</taxon>
        <taxon>Pentapetalae</taxon>
        <taxon>rosids</taxon>
        <taxon>malvids</taxon>
        <taxon>Brassicales</taxon>
        <taxon>Brassicaceae</taxon>
        <taxon>Brassiceae</taxon>
        <taxon>Raphanus</taxon>
    </lineage>
</organism>
<dbReference type="GO" id="GO:0008270">
    <property type="term" value="F:zinc ion binding"/>
    <property type="evidence" value="ECO:0007669"/>
    <property type="project" value="UniProtKB-KW"/>
</dbReference>
<name>A0A6J0N5R8_RAPSA</name>
<evidence type="ECO:0000259" key="6">
    <source>
        <dbReference type="PROSITE" id="PS51999"/>
    </source>
</evidence>
<accession>A0A6J0N5R8</accession>
<reference evidence="7" key="1">
    <citation type="journal article" date="2019" name="Database">
        <title>The radish genome database (RadishGD): an integrated information resource for radish genomics.</title>
        <authorList>
            <person name="Yu H.J."/>
            <person name="Baek S."/>
            <person name="Lee Y.J."/>
            <person name="Cho A."/>
            <person name="Mun J.H."/>
        </authorList>
    </citation>
    <scope>NUCLEOTIDE SEQUENCE [LARGE SCALE GENOMIC DNA]</scope>
    <source>
        <strain evidence="7">cv. WK10039</strain>
    </source>
</reference>
<keyword evidence="7" id="KW-1185">Reference proteome</keyword>
<dbReference type="GeneID" id="108851077"/>
<sequence>MTTSSSSSSRSRRSVYGVPTKCWCGKGLIIWASETKENPFRRFYRCEIALQRKSESHLFKWEDEAILDEIKMVDAKISDIVHDFQSLSKSVIEQLDSHKNWMMSLESDLMSKLNEHFEKQNQAVDEANRQPIVPGHNFAAAVAIVGTIAWMYWKFL</sequence>
<evidence type="ECO:0000256" key="3">
    <source>
        <dbReference type="ARBA" id="ARBA00022833"/>
    </source>
</evidence>
<dbReference type="InterPro" id="IPR010666">
    <property type="entry name" value="Znf_GRF"/>
</dbReference>
<keyword evidence="5" id="KW-0812">Transmembrane</keyword>
<dbReference type="OrthoDB" id="1111858at2759"/>
<protein>
    <submittedName>
        <fullName evidence="8">Uncharacterized protein At4g04775-like</fullName>
    </submittedName>
</protein>
<reference evidence="8" key="2">
    <citation type="submission" date="2025-08" db="UniProtKB">
        <authorList>
            <consortium name="RefSeq"/>
        </authorList>
    </citation>
    <scope>IDENTIFICATION</scope>
    <source>
        <tissue evidence="8">Leaf</tissue>
    </source>
</reference>
<keyword evidence="1" id="KW-0479">Metal-binding</keyword>
<feature type="domain" description="GRF-type" evidence="6">
    <location>
        <begin position="22"/>
        <end position="65"/>
    </location>
</feature>
<keyword evidence="2 4" id="KW-0863">Zinc-finger</keyword>
<proteinExistence type="predicted"/>
<gene>
    <name evidence="8" type="primary">LOC108851077</name>
</gene>
<dbReference type="RefSeq" id="XP_018480007.1">
    <property type="nucleotide sequence ID" value="XM_018624505.1"/>
</dbReference>
<keyword evidence="5" id="KW-1133">Transmembrane helix</keyword>
<evidence type="ECO:0000313" key="8">
    <source>
        <dbReference type="RefSeq" id="XP_018480007.1"/>
    </source>
</evidence>
<feature type="transmembrane region" description="Helical" evidence="5">
    <location>
        <begin position="135"/>
        <end position="153"/>
    </location>
</feature>
<evidence type="ECO:0000256" key="4">
    <source>
        <dbReference type="PROSITE-ProRule" id="PRU01343"/>
    </source>
</evidence>
<dbReference type="PANTHER" id="PTHR33248">
    <property type="entry name" value="ZINC ION-BINDING PROTEIN"/>
    <property type="match status" value="1"/>
</dbReference>
<dbReference type="KEGG" id="rsz:108851077"/>
<keyword evidence="3" id="KW-0862">Zinc</keyword>
<evidence type="ECO:0000256" key="1">
    <source>
        <dbReference type="ARBA" id="ARBA00022723"/>
    </source>
</evidence>
<evidence type="ECO:0000256" key="2">
    <source>
        <dbReference type="ARBA" id="ARBA00022771"/>
    </source>
</evidence>
<dbReference type="Proteomes" id="UP000504610">
    <property type="component" value="Chromosome 4"/>
</dbReference>
<keyword evidence="5" id="KW-0472">Membrane</keyword>
<dbReference type="PROSITE" id="PS51999">
    <property type="entry name" value="ZF_GRF"/>
    <property type="match status" value="1"/>
</dbReference>
<evidence type="ECO:0000313" key="7">
    <source>
        <dbReference type="Proteomes" id="UP000504610"/>
    </source>
</evidence>
<evidence type="ECO:0000256" key="5">
    <source>
        <dbReference type="SAM" id="Phobius"/>
    </source>
</evidence>
<dbReference type="AlphaFoldDB" id="A0A6J0N5R8"/>